<proteinExistence type="predicted"/>
<feature type="non-terminal residue" evidence="1">
    <location>
        <position position="1"/>
    </location>
</feature>
<dbReference type="AlphaFoldDB" id="A0A5E4BJG8"/>
<keyword evidence="2" id="KW-1185">Reference proteome</keyword>
<organism evidence="1 2">
    <name type="scientific">Marmota monax</name>
    <name type="common">Woodchuck</name>
    <dbReference type="NCBI Taxonomy" id="9995"/>
    <lineage>
        <taxon>Eukaryota</taxon>
        <taxon>Metazoa</taxon>
        <taxon>Chordata</taxon>
        <taxon>Craniata</taxon>
        <taxon>Vertebrata</taxon>
        <taxon>Euteleostomi</taxon>
        <taxon>Mammalia</taxon>
        <taxon>Eutheria</taxon>
        <taxon>Euarchontoglires</taxon>
        <taxon>Glires</taxon>
        <taxon>Rodentia</taxon>
        <taxon>Sciuromorpha</taxon>
        <taxon>Sciuridae</taxon>
        <taxon>Xerinae</taxon>
        <taxon>Marmotini</taxon>
        <taxon>Marmota</taxon>
    </lineage>
</organism>
<dbReference type="Proteomes" id="UP000335636">
    <property type="component" value="Unassembled WGS sequence"/>
</dbReference>
<comment type="caution">
    <text evidence="1">The sequence shown here is derived from an EMBL/GenBank/DDBJ whole genome shotgun (WGS) entry which is preliminary data.</text>
</comment>
<accession>A0A5E4BJG8</accession>
<reference evidence="1" key="1">
    <citation type="submission" date="2019-04" db="EMBL/GenBank/DDBJ databases">
        <authorList>
            <person name="Alioto T."/>
            <person name="Alioto T."/>
        </authorList>
    </citation>
    <scope>NUCLEOTIDE SEQUENCE [LARGE SCALE GENOMIC DNA]</scope>
</reference>
<protein>
    <submittedName>
        <fullName evidence="1">Uncharacterized protein</fullName>
    </submittedName>
</protein>
<name>A0A5E4BJG8_MARMO</name>
<dbReference type="EMBL" id="CABDUW010000481">
    <property type="protein sequence ID" value="VTJ69844.1"/>
    <property type="molecule type" value="Genomic_DNA"/>
</dbReference>
<gene>
    <name evidence="1" type="ORF">MONAX_5E035171</name>
</gene>
<evidence type="ECO:0000313" key="1">
    <source>
        <dbReference type="EMBL" id="VTJ69844.1"/>
    </source>
</evidence>
<sequence length="54" mass="6300">CQIRTLPVVQIFEETRVVCSLVDETLRRGVLCEIVEYVKVSGHLTNYKSKRLDY</sequence>
<evidence type="ECO:0000313" key="2">
    <source>
        <dbReference type="Proteomes" id="UP000335636"/>
    </source>
</evidence>